<dbReference type="EMBL" id="JBDFQZ010000006">
    <property type="protein sequence ID" value="KAK9713740.1"/>
    <property type="molecule type" value="Genomic_DNA"/>
</dbReference>
<organism evidence="1 2">
    <name type="scientific">Saponaria officinalis</name>
    <name type="common">Common soapwort</name>
    <name type="synonym">Lychnis saponaria</name>
    <dbReference type="NCBI Taxonomy" id="3572"/>
    <lineage>
        <taxon>Eukaryota</taxon>
        <taxon>Viridiplantae</taxon>
        <taxon>Streptophyta</taxon>
        <taxon>Embryophyta</taxon>
        <taxon>Tracheophyta</taxon>
        <taxon>Spermatophyta</taxon>
        <taxon>Magnoliopsida</taxon>
        <taxon>eudicotyledons</taxon>
        <taxon>Gunneridae</taxon>
        <taxon>Pentapetalae</taxon>
        <taxon>Caryophyllales</taxon>
        <taxon>Caryophyllaceae</taxon>
        <taxon>Caryophylleae</taxon>
        <taxon>Saponaria</taxon>
    </lineage>
</organism>
<comment type="caution">
    <text evidence="1">The sequence shown here is derived from an EMBL/GenBank/DDBJ whole genome shotgun (WGS) entry which is preliminary data.</text>
</comment>
<evidence type="ECO:0000313" key="2">
    <source>
        <dbReference type="Proteomes" id="UP001443914"/>
    </source>
</evidence>
<dbReference type="Proteomes" id="UP001443914">
    <property type="component" value="Unassembled WGS sequence"/>
</dbReference>
<name>A0AAW1K6P1_SAPOF</name>
<evidence type="ECO:0000313" key="1">
    <source>
        <dbReference type="EMBL" id="KAK9713740.1"/>
    </source>
</evidence>
<gene>
    <name evidence="1" type="ORF">RND81_06G048300</name>
</gene>
<keyword evidence="2" id="KW-1185">Reference proteome</keyword>
<protein>
    <submittedName>
        <fullName evidence="1">Uncharacterized protein</fullName>
    </submittedName>
</protein>
<reference evidence="1" key="1">
    <citation type="submission" date="2024-03" db="EMBL/GenBank/DDBJ databases">
        <title>WGS assembly of Saponaria officinalis var. Norfolk2.</title>
        <authorList>
            <person name="Jenkins J."/>
            <person name="Shu S."/>
            <person name="Grimwood J."/>
            <person name="Barry K."/>
            <person name="Goodstein D."/>
            <person name="Schmutz J."/>
            <person name="Leebens-Mack J."/>
            <person name="Osbourn A."/>
        </authorList>
    </citation>
    <scope>NUCLEOTIDE SEQUENCE [LARGE SCALE GENOMIC DNA]</scope>
    <source>
        <strain evidence="1">JIC</strain>
    </source>
</reference>
<sequence>MEYKSLLNLKKRNYYLDKMRRLVVSRVDHDEYEPLDEFTCFIIFGPRHFKVELDECTYHFGVFCLDDVNQYSTKNTANIFEASRFEIINQYFVSRFVDVNQYHNDVYQDYNSGLGRFDDRDSHAQSRSSHHLSLQNTGQLFESALDRLGEPVVLVPVTIDKSQEK</sequence>
<proteinExistence type="predicted"/>
<dbReference type="AlphaFoldDB" id="A0AAW1K6P1"/>
<accession>A0AAW1K6P1</accession>